<dbReference type="Proteomes" id="UP001595999">
    <property type="component" value="Unassembled WGS sequence"/>
</dbReference>
<accession>A0ABV8ZTC7</accession>
<evidence type="ECO:0000313" key="2">
    <source>
        <dbReference type="EMBL" id="MFC4489703.1"/>
    </source>
</evidence>
<evidence type="ECO:0000313" key="3">
    <source>
        <dbReference type="Proteomes" id="UP001595999"/>
    </source>
</evidence>
<evidence type="ECO:0008006" key="4">
    <source>
        <dbReference type="Google" id="ProtNLM"/>
    </source>
</evidence>
<dbReference type="EMBL" id="JBHSEK010000004">
    <property type="protein sequence ID" value="MFC4489703.1"/>
    <property type="molecule type" value="Genomic_DNA"/>
</dbReference>
<sequence length="487" mass="52282">MKRHELSLLAGLLLTAYAAAQPVPLPNPGIPGYQFPEPESTLMQWINQPSAAHVRNIHRHGWGLWAALTTPSGQTEYGLANAPVYLTWLTPDEVAALPADAAANATSAAAAAPRQMRLRVPRQFMRIPGFMEKLQARLVALSQSQDQSARGVRDTSSFEMVGYDPSAAAFASKNQLFSKTALTKLYQAGNASIPAFPSTAVTVKPVYKLVSKANMIPGTSLYVMPAWPGTPKPTPAMQSGGFPEEAWPGCVYIDAKNPGRSAAQSADASCSRPSAANTFGLGDFIRIPITAANAALFSSLAQNQLKQPVEPGDTLILMAMHVTSREMTEWTWQTFFWTPAPAKPPLPSSVAVAQARPAQLPWPAAHYAMSIGYQMVAPNQPVNGGKSVGSPVTVYNPYLEAGFDSSVFQPPPPLNVGIYNPKTKATFRGTLGIQSNCMTCHSGASVKMDSAVKRIGYATNFYIPRNAPMFKGNLQTDFLWSIADGVE</sequence>
<feature type="signal peptide" evidence="1">
    <location>
        <begin position="1"/>
        <end position="20"/>
    </location>
</feature>
<gene>
    <name evidence="2" type="ORF">ACFO0R_08710</name>
</gene>
<feature type="chain" id="PRO_5046989110" description="Cytochrome c domain-containing protein" evidence="1">
    <location>
        <begin position="21"/>
        <end position="487"/>
    </location>
</feature>
<proteinExistence type="predicted"/>
<organism evidence="2 3">
    <name type="scientific">Chromobacterium aquaticum</name>
    <dbReference type="NCBI Taxonomy" id="467180"/>
    <lineage>
        <taxon>Bacteria</taxon>
        <taxon>Pseudomonadati</taxon>
        <taxon>Pseudomonadota</taxon>
        <taxon>Betaproteobacteria</taxon>
        <taxon>Neisseriales</taxon>
        <taxon>Chromobacteriaceae</taxon>
        <taxon>Chromobacterium</taxon>
    </lineage>
</organism>
<evidence type="ECO:0000256" key="1">
    <source>
        <dbReference type="SAM" id="SignalP"/>
    </source>
</evidence>
<name>A0ABV8ZTC7_9NEIS</name>
<protein>
    <recommendedName>
        <fullName evidence="4">Cytochrome c domain-containing protein</fullName>
    </recommendedName>
</protein>
<reference evidence="3" key="1">
    <citation type="journal article" date="2019" name="Int. J. Syst. Evol. Microbiol.">
        <title>The Global Catalogue of Microorganisms (GCM) 10K type strain sequencing project: providing services to taxonomists for standard genome sequencing and annotation.</title>
        <authorList>
            <consortium name="The Broad Institute Genomics Platform"/>
            <consortium name="The Broad Institute Genome Sequencing Center for Infectious Disease"/>
            <person name="Wu L."/>
            <person name="Ma J."/>
        </authorList>
    </citation>
    <scope>NUCLEOTIDE SEQUENCE [LARGE SCALE GENOMIC DNA]</scope>
    <source>
        <strain evidence="3">CGMCC 4.7608</strain>
    </source>
</reference>
<keyword evidence="3" id="KW-1185">Reference proteome</keyword>
<keyword evidence="1" id="KW-0732">Signal</keyword>
<comment type="caution">
    <text evidence="2">The sequence shown here is derived from an EMBL/GenBank/DDBJ whole genome shotgun (WGS) entry which is preliminary data.</text>
</comment>
<dbReference type="RefSeq" id="WP_231461711.1">
    <property type="nucleotide sequence ID" value="NZ_JAJOHW010000043.1"/>
</dbReference>